<evidence type="ECO:0000313" key="2">
    <source>
        <dbReference type="Proteomes" id="UP000277204"/>
    </source>
</evidence>
<accession>A0A183M3S8</accession>
<sequence length="71" mass="8122">METSTSQVKRGMQWIACMKLDGSEFADQLLPLFYLHQQMRINTISVTDASTIVGSKVHNGKNNIFKYSFKH</sequence>
<dbReference type="Proteomes" id="UP000277204">
    <property type="component" value="Unassembled WGS sequence"/>
</dbReference>
<gene>
    <name evidence="1" type="ORF">SMRZ_LOCUS10703</name>
</gene>
<dbReference type="AlphaFoldDB" id="A0A183M3S8"/>
<proteinExistence type="predicted"/>
<protein>
    <submittedName>
        <fullName evidence="1">Uncharacterized protein</fullName>
    </submittedName>
</protein>
<organism evidence="1 2">
    <name type="scientific">Schistosoma margrebowiei</name>
    <dbReference type="NCBI Taxonomy" id="48269"/>
    <lineage>
        <taxon>Eukaryota</taxon>
        <taxon>Metazoa</taxon>
        <taxon>Spiralia</taxon>
        <taxon>Lophotrochozoa</taxon>
        <taxon>Platyhelminthes</taxon>
        <taxon>Trematoda</taxon>
        <taxon>Digenea</taxon>
        <taxon>Strigeidida</taxon>
        <taxon>Schistosomatoidea</taxon>
        <taxon>Schistosomatidae</taxon>
        <taxon>Schistosoma</taxon>
    </lineage>
</organism>
<evidence type="ECO:0000313" key="1">
    <source>
        <dbReference type="EMBL" id="VDO91470.1"/>
    </source>
</evidence>
<reference evidence="1 2" key="1">
    <citation type="submission" date="2018-11" db="EMBL/GenBank/DDBJ databases">
        <authorList>
            <consortium name="Pathogen Informatics"/>
        </authorList>
    </citation>
    <scope>NUCLEOTIDE SEQUENCE [LARGE SCALE GENOMIC DNA]</scope>
    <source>
        <strain evidence="1 2">Zambia</strain>
    </source>
</reference>
<dbReference type="EMBL" id="UZAI01005652">
    <property type="protein sequence ID" value="VDO91470.1"/>
    <property type="molecule type" value="Genomic_DNA"/>
</dbReference>
<keyword evidence="2" id="KW-1185">Reference proteome</keyword>
<name>A0A183M3S8_9TREM</name>